<evidence type="ECO:0000313" key="2">
    <source>
        <dbReference type="Proteomes" id="UP000660680"/>
    </source>
</evidence>
<evidence type="ECO:0000313" key="1">
    <source>
        <dbReference type="EMBL" id="GGS60049.1"/>
    </source>
</evidence>
<reference evidence="1" key="2">
    <citation type="submission" date="2020-09" db="EMBL/GenBank/DDBJ databases">
        <authorList>
            <person name="Sun Q."/>
            <person name="Ohkuma M."/>
        </authorList>
    </citation>
    <scope>NUCLEOTIDE SEQUENCE</scope>
    <source>
        <strain evidence="1">JCM 3276</strain>
    </source>
</reference>
<dbReference type="PROSITE" id="PS51318">
    <property type="entry name" value="TAT"/>
    <property type="match status" value="1"/>
</dbReference>
<dbReference type="SUPFAM" id="SSF53850">
    <property type="entry name" value="Periplasmic binding protein-like II"/>
    <property type="match status" value="1"/>
</dbReference>
<dbReference type="EMBL" id="BMRB01000012">
    <property type="protein sequence ID" value="GGS60049.1"/>
    <property type="molecule type" value="Genomic_DNA"/>
</dbReference>
<gene>
    <name evidence="1" type="ORF">GCM10010171_63680</name>
</gene>
<dbReference type="Pfam" id="PF16868">
    <property type="entry name" value="NMT1_3"/>
    <property type="match status" value="1"/>
</dbReference>
<dbReference type="PANTHER" id="PTHR42941:SF1">
    <property type="entry name" value="SLL1037 PROTEIN"/>
    <property type="match status" value="1"/>
</dbReference>
<name>A0A918GTC1_9PSEU</name>
<dbReference type="InterPro" id="IPR011852">
    <property type="entry name" value="TRAP_TAXI"/>
</dbReference>
<dbReference type="Proteomes" id="UP000660680">
    <property type="component" value="Unassembled WGS sequence"/>
</dbReference>
<organism evidence="1 2">
    <name type="scientific">Actinokineospora fastidiosa</name>
    <dbReference type="NCBI Taxonomy" id="1816"/>
    <lineage>
        <taxon>Bacteria</taxon>
        <taxon>Bacillati</taxon>
        <taxon>Actinomycetota</taxon>
        <taxon>Actinomycetes</taxon>
        <taxon>Pseudonocardiales</taxon>
        <taxon>Pseudonocardiaceae</taxon>
        <taxon>Actinokineospora</taxon>
    </lineage>
</organism>
<dbReference type="InterPro" id="IPR006311">
    <property type="entry name" value="TAT_signal"/>
</dbReference>
<dbReference type="Gene3D" id="3.40.190.10">
    <property type="entry name" value="Periplasmic binding protein-like II"/>
    <property type="match status" value="2"/>
</dbReference>
<comment type="caution">
    <text evidence="1">The sequence shown here is derived from an EMBL/GenBank/DDBJ whole genome shotgun (WGS) entry which is preliminary data.</text>
</comment>
<dbReference type="NCBIfam" id="TIGR02122">
    <property type="entry name" value="TRAP_TAXI"/>
    <property type="match status" value="1"/>
</dbReference>
<accession>A0A918GTC1</accession>
<keyword evidence="2" id="KW-1185">Reference proteome</keyword>
<dbReference type="PANTHER" id="PTHR42941">
    <property type="entry name" value="SLL1037 PROTEIN"/>
    <property type="match status" value="1"/>
</dbReference>
<dbReference type="AlphaFoldDB" id="A0A918GTC1"/>
<reference evidence="1" key="1">
    <citation type="journal article" date="2014" name="Int. J. Syst. Evol. Microbiol.">
        <title>Complete genome sequence of Corynebacterium casei LMG S-19264T (=DSM 44701T), isolated from a smear-ripened cheese.</title>
        <authorList>
            <consortium name="US DOE Joint Genome Institute (JGI-PGF)"/>
            <person name="Walter F."/>
            <person name="Albersmeier A."/>
            <person name="Kalinowski J."/>
            <person name="Ruckert C."/>
        </authorList>
    </citation>
    <scope>NUCLEOTIDE SEQUENCE</scope>
    <source>
        <strain evidence="1">JCM 3276</strain>
    </source>
</reference>
<sequence>MNPQRSWTGGLTRRAVLRLGAGAIAAGIAGCGSGEYAGPARTLRIAAGERGGFYVEFAELLAGQLDRALGAIVVGTKGSAQNLGLLRTGGADLALALADIARGAAEGRVGFGEPLPVRAIGRVYENYMQLVVLADSPVASVADLAGRRVSLGADGSGAAIFGARLFDAADVAAAIEHNTLATAVERLGSGRVDALLWSGGVPTPALTQLAAAHPIRLIDLTDHLPALRADHDPAYHRVTVPAGSYGATRPVETVGVANLLVTTPDLPDAVAAAVARTLVRSAPRLIPPSALGTQYLDLRSLIVTSGIRLHPGAAAAYRELRR</sequence>
<protein>
    <submittedName>
        <fullName evidence="1">C4-dicarboxylate ABC transporter substrate-binding protein</fullName>
    </submittedName>
</protein>
<proteinExistence type="predicted"/>
<dbReference type="PROSITE" id="PS51257">
    <property type="entry name" value="PROKAR_LIPOPROTEIN"/>
    <property type="match status" value="1"/>
</dbReference>